<dbReference type="Gene3D" id="3.90.180.10">
    <property type="entry name" value="Medium-chain alcohol dehydrogenases, catalytic domain"/>
    <property type="match status" value="1"/>
</dbReference>
<evidence type="ECO:0000256" key="5">
    <source>
        <dbReference type="RuleBase" id="RU361277"/>
    </source>
</evidence>
<dbReference type="InterPro" id="IPR013149">
    <property type="entry name" value="ADH-like_C"/>
</dbReference>
<dbReference type="InterPro" id="IPR011032">
    <property type="entry name" value="GroES-like_sf"/>
</dbReference>
<evidence type="ECO:0000313" key="8">
    <source>
        <dbReference type="EMBL" id="PYE12455.1"/>
    </source>
</evidence>
<evidence type="ECO:0000259" key="7">
    <source>
        <dbReference type="Pfam" id="PF08240"/>
    </source>
</evidence>
<evidence type="ECO:0000256" key="3">
    <source>
        <dbReference type="ARBA" id="ARBA00022833"/>
    </source>
</evidence>
<dbReference type="GO" id="GO:0016491">
    <property type="term" value="F:oxidoreductase activity"/>
    <property type="evidence" value="ECO:0007669"/>
    <property type="project" value="UniProtKB-KW"/>
</dbReference>
<dbReference type="Pfam" id="PF08240">
    <property type="entry name" value="ADH_N"/>
    <property type="match status" value="1"/>
</dbReference>
<organism evidence="8 9">
    <name type="scientific">Williamsia limnetica</name>
    <dbReference type="NCBI Taxonomy" id="882452"/>
    <lineage>
        <taxon>Bacteria</taxon>
        <taxon>Bacillati</taxon>
        <taxon>Actinomycetota</taxon>
        <taxon>Actinomycetes</taxon>
        <taxon>Mycobacteriales</taxon>
        <taxon>Nocardiaceae</taxon>
        <taxon>Williamsia</taxon>
    </lineage>
</organism>
<keyword evidence="4" id="KW-0560">Oxidoreductase</keyword>
<dbReference type="Pfam" id="PF00107">
    <property type="entry name" value="ADH_zinc_N"/>
    <property type="match status" value="1"/>
</dbReference>
<reference evidence="8 9" key="1">
    <citation type="submission" date="2018-06" db="EMBL/GenBank/DDBJ databases">
        <title>Genomic Encyclopedia of Type Strains, Phase IV (KMG-IV): sequencing the most valuable type-strain genomes for metagenomic binning, comparative biology and taxonomic classification.</title>
        <authorList>
            <person name="Goeker M."/>
        </authorList>
    </citation>
    <scope>NUCLEOTIDE SEQUENCE [LARGE SCALE GENOMIC DNA]</scope>
    <source>
        <strain evidence="8 9">DSM 45521</strain>
    </source>
</reference>
<accession>A0A318REG8</accession>
<dbReference type="AlphaFoldDB" id="A0A318REG8"/>
<dbReference type="InterPro" id="IPR013154">
    <property type="entry name" value="ADH-like_N"/>
</dbReference>
<protein>
    <submittedName>
        <fullName evidence="8">Threonine dehydrogenase-like Zn-dependent dehydrogenase</fullName>
    </submittedName>
</protein>
<dbReference type="PANTHER" id="PTHR43401:SF2">
    <property type="entry name" value="L-THREONINE 3-DEHYDROGENASE"/>
    <property type="match status" value="1"/>
</dbReference>
<comment type="cofactor">
    <cofactor evidence="1 5">
        <name>Zn(2+)</name>
        <dbReference type="ChEBI" id="CHEBI:29105"/>
    </cofactor>
</comment>
<gene>
    <name evidence="8" type="ORF">DFR67_12239</name>
</gene>
<keyword evidence="9" id="KW-1185">Reference proteome</keyword>
<evidence type="ECO:0000259" key="6">
    <source>
        <dbReference type="Pfam" id="PF00107"/>
    </source>
</evidence>
<comment type="caution">
    <text evidence="8">The sequence shown here is derived from an EMBL/GenBank/DDBJ whole genome shotgun (WGS) entry which is preliminary data.</text>
</comment>
<dbReference type="EMBL" id="QJSP01000022">
    <property type="protein sequence ID" value="PYE12455.1"/>
    <property type="molecule type" value="Genomic_DNA"/>
</dbReference>
<dbReference type="CDD" id="cd08231">
    <property type="entry name" value="MDR_TM0436_like"/>
    <property type="match status" value="1"/>
</dbReference>
<dbReference type="Gene3D" id="3.40.50.720">
    <property type="entry name" value="NAD(P)-binding Rossmann-like Domain"/>
    <property type="match status" value="1"/>
</dbReference>
<feature type="domain" description="Alcohol dehydrogenase-like C-terminal" evidence="6">
    <location>
        <begin position="196"/>
        <end position="328"/>
    </location>
</feature>
<dbReference type="PANTHER" id="PTHR43401">
    <property type="entry name" value="L-THREONINE 3-DEHYDROGENASE"/>
    <property type="match status" value="1"/>
</dbReference>
<sequence length="386" mass="41502">MTTINGRAAVLADYNEPFVTREFPVPTPEPGGIVVKIDVATVCGSDVHVWLGHLKDTTPITPPLILGHEMVGIVETLGDGAEFDSLGERIEVGDRIVWAHTPCGQCRECTIERQPQLCSKRYIAYLNDCSKPPYFTGSFAEYNYVVPRAGRLRVPDGVQSRWAAAGSCALRTVIKGAEVAGPIDFTDSIVIQGAGPLGLFATALLSTHNPRQLVVVGGPEDRLALAREWGATHTVSIADYPTATDRIERVQEITGGGADLAFEYAGAPGAVAEGIELVRRNGRYIVMGTLGGAPQSVDVAKIAHRGIRITGSMSGEIGNYRTALEFLDRFSERFDWDRMFGASYGLDDLAEAMDAMVSMREIKPVIVPGIRSSEPQQSATASTSAH</sequence>
<dbReference type="SUPFAM" id="SSF50129">
    <property type="entry name" value="GroES-like"/>
    <property type="match status" value="1"/>
</dbReference>
<keyword evidence="3 5" id="KW-0862">Zinc</keyword>
<evidence type="ECO:0000256" key="1">
    <source>
        <dbReference type="ARBA" id="ARBA00001947"/>
    </source>
</evidence>
<dbReference type="RefSeq" id="WP_110472473.1">
    <property type="nucleotide sequence ID" value="NZ_QJSP01000022.1"/>
</dbReference>
<evidence type="ECO:0000256" key="2">
    <source>
        <dbReference type="ARBA" id="ARBA00022723"/>
    </source>
</evidence>
<dbReference type="SUPFAM" id="SSF51735">
    <property type="entry name" value="NAD(P)-binding Rossmann-fold domains"/>
    <property type="match status" value="1"/>
</dbReference>
<name>A0A318REG8_WILLI</name>
<dbReference type="PROSITE" id="PS00059">
    <property type="entry name" value="ADH_ZINC"/>
    <property type="match status" value="1"/>
</dbReference>
<evidence type="ECO:0000256" key="4">
    <source>
        <dbReference type="ARBA" id="ARBA00023002"/>
    </source>
</evidence>
<dbReference type="InterPro" id="IPR002328">
    <property type="entry name" value="ADH_Zn_CS"/>
</dbReference>
<dbReference type="Proteomes" id="UP000247591">
    <property type="component" value="Unassembled WGS sequence"/>
</dbReference>
<comment type="similarity">
    <text evidence="5">Belongs to the zinc-containing alcohol dehydrogenase family.</text>
</comment>
<dbReference type="InterPro" id="IPR036291">
    <property type="entry name" value="NAD(P)-bd_dom_sf"/>
</dbReference>
<feature type="domain" description="Alcohol dehydrogenase-like N-terminal" evidence="7">
    <location>
        <begin position="30"/>
        <end position="155"/>
    </location>
</feature>
<keyword evidence="2 5" id="KW-0479">Metal-binding</keyword>
<dbReference type="InterPro" id="IPR050129">
    <property type="entry name" value="Zn_alcohol_dh"/>
</dbReference>
<proteinExistence type="inferred from homology"/>
<evidence type="ECO:0000313" key="9">
    <source>
        <dbReference type="Proteomes" id="UP000247591"/>
    </source>
</evidence>
<dbReference type="OrthoDB" id="241504at2"/>
<dbReference type="GO" id="GO:0008270">
    <property type="term" value="F:zinc ion binding"/>
    <property type="evidence" value="ECO:0007669"/>
    <property type="project" value="InterPro"/>
</dbReference>